<comment type="caution">
    <text evidence="1">The sequence shown here is derived from an EMBL/GenBank/DDBJ whole genome shotgun (WGS) entry which is preliminary data.</text>
</comment>
<dbReference type="RefSeq" id="WP_070070312.1">
    <property type="nucleotide sequence ID" value="NZ_MKKK01000035.1"/>
</dbReference>
<protein>
    <submittedName>
        <fullName evidence="1">Uncharacterized protein</fullName>
    </submittedName>
</protein>
<keyword evidence="2" id="KW-1185">Reference proteome</keyword>
<evidence type="ECO:0000313" key="2">
    <source>
        <dbReference type="Proteomes" id="UP000185895"/>
    </source>
</evidence>
<accession>A0A1E7R3V1</accession>
<reference evidence="1 2" key="1">
    <citation type="submission" date="2016-09" db="EMBL/GenBank/DDBJ databases">
        <authorList>
            <person name="Capua I."/>
            <person name="De Benedictis P."/>
            <person name="Joannis T."/>
            <person name="Lombin L.H."/>
            <person name="Cattoli G."/>
        </authorList>
    </citation>
    <scope>NUCLEOTIDE SEQUENCE [LARGE SCALE GENOMIC DNA]</scope>
    <source>
        <strain evidence="1 2">ANC 4671</strain>
    </source>
</reference>
<gene>
    <name evidence="1" type="ORF">BJI46_13625</name>
</gene>
<dbReference type="AlphaFoldDB" id="A0A1E7R3V1"/>
<proteinExistence type="predicted"/>
<sequence length="78" mass="8742">MINIKKIQIGYVNSLTLIASDAITLNTEQATCLVNEVTRAIDDVIILKNSHQTLHYCHLHKQAMPKPSFNPSVQGNKR</sequence>
<dbReference type="Proteomes" id="UP000185895">
    <property type="component" value="Unassembled WGS sequence"/>
</dbReference>
<evidence type="ECO:0000313" key="1">
    <source>
        <dbReference type="EMBL" id="OEY94039.1"/>
    </source>
</evidence>
<dbReference type="STRING" id="1262585.BJI46_13625"/>
<name>A0A1E7R3V1_9GAMM</name>
<dbReference type="EMBL" id="MKKK01000035">
    <property type="protein sequence ID" value="OEY94039.1"/>
    <property type="molecule type" value="Genomic_DNA"/>
</dbReference>
<organism evidence="1 2">
    <name type="scientific">Acinetobacter qingfengensis</name>
    <dbReference type="NCBI Taxonomy" id="1262585"/>
    <lineage>
        <taxon>Bacteria</taxon>
        <taxon>Pseudomonadati</taxon>
        <taxon>Pseudomonadota</taxon>
        <taxon>Gammaproteobacteria</taxon>
        <taxon>Moraxellales</taxon>
        <taxon>Moraxellaceae</taxon>
        <taxon>Acinetobacter</taxon>
    </lineage>
</organism>